<evidence type="ECO:0000313" key="2">
    <source>
        <dbReference type="EMBL" id="MBA8952367.1"/>
    </source>
</evidence>
<dbReference type="Gene3D" id="1.10.260.40">
    <property type="entry name" value="lambda repressor-like DNA-binding domains"/>
    <property type="match status" value="1"/>
</dbReference>
<evidence type="ECO:0000259" key="1">
    <source>
        <dbReference type="SMART" id="SM00530"/>
    </source>
</evidence>
<organism evidence="2 3">
    <name type="scientific">Actinomadura namibiensis</name>
    <dbReference type="NCBI Taxonomy" id="182080"/>
    <lineage>
        <taxon>Bacteria</taxon>
        <taxon>Bacillati</taxon>
        <taxon>Actinomycetota</taxon>
        <taxon>Actinomycetes</taxon>
        <taxon>Streptosporangiales</taxon>
        <taxon>Thermomonosporaceae</taxon>
        <taxon>Actinomadura</taxon>
    </lineage>
</organism>
<dbReference type="SUPFAM" id="SSF47413">
    <property type="entry name" value="lambda repressor-like DNA-binding domains"/>
    <property type="match status" value="1"/>
</dbReference>
<comment type="caution">
    <text evidence="2">The sequence shown here is derived from an EMBL/GenBank/DDBJ whole genome shotgun (WGS) entry which is preliminary data.</text>
</comment>
<sequence>MAPKRNKATVSPSLLAFGKRFRSYREAKHWTQEACAARANNGAGVKYQYIGAIENGRTRCTLEFVEIMDRELEARGELVALWHDLVKEAAYPTWFDWPEVESQAAELTTWEHTIIPGLLQTPNYARAFLGSDEALEARLARQRILTRPENPVALVALISETALRNLVTSREVMREQLEYLVEVSALPNVTVQIVVNDGRPAGTGGAFVVATMEDRSEVAYLETVVRGITSDDPQDLSGIARSLRSLRGRALPVDMSRDAVRKVIEELWT</sequence>
<protein>
    <submittedName>
        <fullName evidence="2">Transcriptional regulator with XRE-family HTH domain</fullName>
    </submittedName>
</protein>
<dbReference type="CDD" id="cd00093">
    <property type="entry name" value="HTH_XRE"/>
    <property type="match status" value="1"/>
</dbReference>
<evidence type="ECO:0000313" key="3">
    <source>
        <dbReference type="Proteomes" id="UP000572680"/>
    </source>
</evidence>
<dbReference type="AlphaFoldDB" id="A0A7W3LQG6"/>
<proteinExistence type="predicted"/>
<dbReference type="SMART" id="SM00530">
    <property type="entry name" value="HTH_XRE"/>
    <property type="match status" value="1"/>
</dbReference>
<dbReference type="GO" id="GO:0003677">
    <property type="term" value="F:DNA binding"/>
    <property type="evidence" value="ECO:0007669"/>
    <property type="project" value="InterPro"/>
</dbReference>
<dbReference type="Pfam" id="PF13560">
    <property type="entry name" value="HTH_31"/>
    <property type="match status" value="1"/>
</dbReference>
<feature type="domain" description="HTH cro/C1-type" evidence="1">
    <location>
        <begin position="20"/>
        <end position="79"/>
    </location>
</feature>
<dbReference type="RefSeq" id="WP_067815852.1">
    <property type="nucleotide sequence ID" value="NZ_BAAALP010000032.1"/>
</dbReference>
<accession>A0A7W3LQG6</accession>
<keyword evidence="3" id="KW-1185">Reference proteome</keyword>
<dbReference type="Proteomes" id="UP000572680">
    <property type="component" value="Unassembled WGS sequence"/>
</dbReference>
<dbReference type="InterPro" id="IPR001387">
    <property type="entry name" value="Cro/C1-type_HTH"/>
</dbReference>
<dbReference type="InterPro" id="IPR010982">
    <property type="entry name" value="Lambda_DNA-bd_dom_sf"/>
</dbReference>
<dbReference type="InterPro" id="IPR043917">
    <property type="entry name" value="DUF5753"/>
</dbReference>
<gene>
    <name evidence="2" type="ORF">HNR61_004013</name>
</gene>
<name>A0A7W3LQG6_ACTNM</name>
<reference evidence="2 3" key="1">
    <citation type="submission" date="2020-08" db="EMBL/GenBank/DDBJ databases">
        <title>Genomic Encyclopedia of Type Strains, Phase IV (KMG-IV): sequencing the most valuable type-strain genomes for metagenomic binning, comparative biology and taxonomic classification.</title>
        <authorList>
            <person name="Goeker M."/>
        </authorList>
    </citation>
    <scope>NUCLEOTIDE SEQUENCE [LARGE SCALE GENOMIC DNA]</scope>
    <source>
        <strain evidence="2 3">DSM 44197</strain>
    </source>
</reference>
<dbReference type="Pfam" id="PF19054">
    <property type="entry name" value="DUF5753"/>
    <property type="match status" value="1"/>
</dbReference>
<dbReference type="EMBL" id="JACJIA010000005">
    <property type="protein sequence ID" value="MBA8952367.1"/>
    <property type="molecule type" value="Genomic_DNA"/>
</dbReference>